<dbReference type="FunFam" id="3.90.76.10:FF:000001">
    <property type="entry name" value="Oligopeptide ABC transporter substrate-binding protein"/>
    <property type="match status" value="1"/>
</dbReference>
<accession>A0A0J1K6Z0</accession>
<sequence>MKKLLLSTAIALAVTLPATTVTAAEVPSGTVLAKSQHLVRANGAEPKTVDPGFVESGGPGDVIVNDLFEGLVIENLQGETIPGQAESWHISDDGKTVSFTLRDNLLWSDGTPLTAHDFVYAWQRAVDNKTGNATGINIKTANVLNADAILAGEKAPDTLGIQAPDDRTLIVTLSQPTPYFISMMSIKTFFPVPRTTVEKYGDSWTRAAHFVSNGAYVLKQWVPNEKVEVERNRHYRDNDKTVIDGVTYLALSSQNAELTRYQAGEIHMTNRVQLEYYQKLIKESPEQIQALRLLGSYVYAFNTRTVPFDNADVRRALSMVIDRDLLVDKVTGQGEPAAYSVVPDIIAGYAAALPSFTELDRKERLTQAKALLAKAGFGKDKPLTLTLTYNTSENHKKIALAIASMWKQLGVKVELNNMEWNAYLAAKSAGDFTVARSFAFGDFAEPSAVLSSFTCGHVSNETGYCNQKFDDLLAKAAKAGDQAERYQLYHQAEALLGEDAPIIPLYHYNHTRLVKANLKGFPVNNPKGNIYAKDMFFVQP</sequence>
<dbReference type="PIRSF" id="PIRSF002741">
    <property type="entry name" value="MppA"/>
    <property type="match status" value="1"/>
</dbReference>
<feature type="chain" id="PRO_5005254042" evidence="5">
    <location>
        <begin position="24"/>
        <end position="540"/>
    </location>
</feature>
<dbReference type="PANTHER" id="PTHR30290:SF23">
    <property type="entry name" value="PERIPLASMIC MUREIN PEPTIDE-BINDING PROTEIN"/>
    <property type="match status" value="1"/>
</dbReference>
<evidence type="ECO:0000256" key="2">
    <source>
        <dbReference type="ARBA" id="ARBA00005695"/>
    </source>
</evidence>
<comment type="subcellular location">
    <subcellularLocation>
        <location evidence="1">Cell envelope</location>
    </subcellularLocation>
</comment>
<dbReference type="InterPro" id="IPR000914">
    <property type="entry name" value="SBP_5_dom"/>
</dbReference>
<feature type="domain" description="Solute-binding protein family 5" evidence="6">
    <location>
        <begin position="80"/>
        <end position="454"/>
    </location>
</feature>
<dbReference type="EMBL" id="LDOU01000006">
    <property type="protein sequence ID" value="KLV10132.1"/>
    <property type="molecule type" value="Genomic_DNA"/>
</dbReference>
<keyword evidence="4 5" id="KW-0732">Signal</keyword>
<dbReference type="InterPro" id="IPR030678">
    <property type="entry name" value="Peptide/Ni-bd"/>
</dbReference>
<feature type="signal peptide" evidence="5">
    <location>
        <begin position="1"/>
        <end position="23"/>
    </location>
</feature>
<comment type="similarity">
    <text evidence="2">Belongs to the bacterial solute-binding protein 5 family.</text>
</comment>
<dbReference type="Gene3D" id="3.40.190.10">
    <property type="entry name" value="Periplasmic binding protein-like II"/>
    <property type="match status" value="1"/>
</dbReference>
<dbReference type="Proteomes" id="UP000035909">
    <property type="component" value="Unassembled WGS sequence"/>
</dbReference>
<dbReference type="FunFam" id="3.10.105.10:FF:000001">
    <property type="entry name" value="Oligopeptide ABC transporter, oligopeptide-binding protein"/>
    <property type="match status" value="1"/>
</dbReference>
<keyword evidence="3" id="KW-0813">Transport</keyword>
<dbReference type="CDD" id="cd08504">
    <property type="entry name" value="PBP2_OppA"/>
    <property type="match status" value="1"/>
</dbReference>
<comment type="caution">
    <text evidence="7">The sequence shown here is derived from an EMBL/GenBank/DDBJ whole genome shotgun (WGS) entry which is preliminary data.</text>
</comment>
<dbReference type="Gene3D" id="3.10.105.10">
    <property type="entry name" value="Dipeptide-binding Protein, Domain 3"/>
    <property type="match status" value="1"/>
</dbReference>
<evidence type="ECO:0000256" key="4">
    <source>
        <dbReference type="ARBA" id="ARBA00022729"/>
    </source>
</evidence>
<gene>
    <name evidence="7" type="ORF">ABT57_05990</name>
</gene>
<dbReference type="SUPFAM" id="SSF53850">
    <property type="entry name" value="Periplasmic binding protein-like II"/>
    <property type="match status" value="1"/>
</dbReference>
<dbReference type="Pfam" id="PF00496">
    <property type="entry name" value="SBP_bac_5"/>
    <property type="match status" value="1"/>
</dbReference>
<dbReference type="RefSeq" id="WP_047884295.1">
    <property type="nucleotide sequence ID" value="NZ_CP071326.1"/>
</dbReference>
<dbReference type="GO" id="GO:0030288">
    <property type="term" value="C:outer membrane-bounded periplasmic space"/>
    <property type="evidence" value="ECO:0007669"/>
    <property type="project" value="TreeGrafter"/>
</dbReference>
<organism evidence="7 8">
    <name type="scientific">Photobacterium ganghwense</name>
    <dbReference type="NCBI Taxonomy" id="320778"/>
    <lineage>
        <taxon>Bacteria</taxon>
        <taxon>Pseudomonadati</taxon>
        <taxon>Pseudomonadota</taxon>
        <taxon>Gammaproteobacteria</taxon>
        <taxon>Vibrionales</taxon>
        <taxon>Vibrionaceae</taxon>
        <taxon>Photobacterium</taxon>
    </lineage>
</organism>
<dbReference type="InterPro" id="IPR039424">
    <property type="entry name" value="SBP_5"/>
</dbReference>
<protein>
    <submittedName>
        <fullName evidence="7">Peptide ABC transporter substrate-binding protein</fullName>
    </submittedName>
</protein>
<dbReference type="AlphaFoldDB" id="A0A0J1K6Z0"/>
<evidence type="ECO:0000259" key="6">
    <source>
        <dbReference type="Pfam" id="PF00496"/>
    </source>
</evidence>
<dbReference type="OrthoDB" id="9801912at2"/>
<name>A0A0J1K6Z0_9GAMM</name>
<dbReference type="Gene3D" id="3.90.76.10">
    <property type="entry name" value="Dipeptide-binding Protein, Domain 1"/>
    <property type="match status" value="1"/>
</dbReference>
<evidence type="ECO:0000256" key="1">
    <source>
        <dbReference type="ARBA" id="ARBA00004196"/>
    </source>
</evidence>
<dbReference type="GO" id="GO:0043190">
    <property type="term" value="C:ATP-binding cassette (ABC) transporter complex"/>
    <property type="evidence" value="ECO:0007669"/>
    <property type="project" value="InterPro"/>
</dbReference>
<dbReference type="STRING" id="320778.ABT57_05990"/>
<dbReference type="PANTHER" id="PTHR30290">
    <property type="entry name" value="PERIPLASMIC BINDING COMPONENT OF ABC TRANSPORTER"/>
    <property type="match status" value="1"/>
</dbReference>
<dbReference type="GO" id="GO:1904680">
    <property type="term" value="F:peptide transmembrane transporter activity"/>
    <property type="evidence" value="ECO:0007669"/>
    <property type="project" value="TreeGrafter"/>
</dbReference>
<evidence type="ECO:0000256" key="3">
    <source>
        <dbReference type="ARBA" id="ARBA00022448"/>
    </source>
</evidence>
<evidence type="ECO:0000313" key="8">
    <source>
        <dbReference type="Proteomes" id="UP000035909"/>
    </source>
</evidence>
<evidence type="ECO:0000313" key="7">
    <source>
        <dbReference type="EMBL" id="KLV10132.1"/>
    </source>
</evidence>
<dbReference type="PATRIC" id="fig|320778.3.peg.1293"/>
<keyword evidence="8" id="KW-1185">Reference proteome</keyword>
<reference evidence="7 8" key="1">
    <citation type="submission" date="2015-05" db="EMBL/GenBank/DDBJ databases">
        <title>Photobacterium galathea sp. nov.</title>
        <authorList>
            <person name="Machado H."/>
            <person name="Gram L."/>
        </authorList>
    </citation>
    <scope>NUCLEOTIDE SEQUENCE [LARGE SCALE GENOMIC DNA]</scope>
    <source>
        <strain evidence="7 8">DSM 22954</strain>
    </source>
</reference>
<proteinExistence type="inferred from homology"/>
<dbReference type="GO" id="GO:0015833">
    <property type="term" value="P:peptide transport"/>
    <property type="evidence" value="ECO:0007669"/>
    <property type="project" value="TreeGrafter"/>
</dbReference>
<evidence type="ECO:0000256" key="5">
    <source>
        <dbReference type="SAM" id="SignalP"/>
    </source>
</evidence>